<dbReference type="Proteomes" id="UP001368654">
    <property type="component" value="Unassembled WGS sequence"/>
</dbReference>
<keyword evidence="3" id="KW-1185">Reference proteome</keyword>
<organism evidence="2 3">
    <name type="scientific">Microbacterium marmarense</name>
    <dbReference type="NCBI Taxonomy" id="3122051"/>
    <lineage>
        <taxon>Bacteria</taxon>
        <taxon>Bacillati</taxon>
        <taxon>Actinomycetota</taxon>
        <taxon>Actinomycetes</taxon>
        <taxon>Micrococcales</taxon>
        <taxon>Microbacteriaceae</taxon>
        <taxon>Microbacterium</taxon>
    </lineage>
</organism>
<accession>A0ABU8LTS9</accession>
<name>A0ABU8LTS9_9MICO</name>
<dbReference type="EMBL" id="JBBDGL010000001">
    <property type="protein sequence ID" value="MEJ1154685.1"/>
    <property type="molecule type" value="Genomic_DNA"/>
</dbReference>
<evidence type="ECO:0000313" key="2">
    <source>
        <dbReference type="EMBL" id="MEJ1154685.1"/>
    </source>
</evidence>
<comment type="caution">
    <text evidence="2">The sequence shown here is derived from an EMBL/GenBank/DDBJ whole genome shotgun (WGS) entry which is preliminary data.</text>
</comment>
<dbReference type="RefSeq" id="WP_337337118.1">
    <property type="nucleotide sequence ID" value="NZ_JBBDGL010000001.1"/>
</dbReference>
<protein>
    <submittedName>
        <fullName evidence="2">Uncharacterized protein</fullName>
    </submittedName>
</protein>
<evidence type="ECO:0000256" key="1">
    <source>
        <dbReference type="SAM" id="MobiDB-lite"/>
    </source>
</evidence>
<evidence type="ECO:0000313" key="3">
    <source>
        <dbReference type="Proteomes" id="UP001368654"/>
    </source>
</evidence>
<reference evidence="2 3" key="1">
    <citation type="submission" date="2024-02" db="EMBL/GenBank/DDBJ databases">
        <authorList>
            <person name="Saticioglu I.B."/>
        </authorList>
    </citation>
    <scope>NUCLEOTIDE SEQUENCE [LARGE SCALE GENOMIC DNA]</scope>
    <source>
        <strain evidence="2 3">Mu-86</strain>
    </source>
</reference>
<sequence length="54" mass="5906">MTSDLGDEARTVLAVYAHVLGEGQRRDHLQRLASAEEAETDGGHLGDTWNENGR</sequence>
<proteinExistence type="predicted"/>
<feature type="region of interest" description="Disordered" evidence="1">
    <location>
        <begin position="34"/>
        <end position="54"/>
    </location>
</feature>
<gene>
    <name evidence="2" type="ORF">WDU96_03605</name>
</gene>